<comment type="cofactor">
    <cofactor evidence="9">
        <name>Mg(2+)</name>
        <dbReference type="ChEBI" id="CHEBI:18420"/>
    </cofactor>
    <cofactor evidence="9">
        <name>Mn(2+)</name>
        <dbReference type="ChEBI" id="CHEBI:29035"/>
    </cofactor>
    <text evidence="9">Mg(2+) or Mn(2+) required for ssDNA cleavage activity.</text>
</comment>
<sequence length="169" mass="19755">MYITGTCFSYYYVCHRKLWLFASGIQMEQTSELVSTGKLVHETSYPQRSERYTELSIDGIKIDYYDSNQRIVHEIKKSKKIEEAHVWQLKYYLFVLEENGIDGVSGVLEYPLLRQTTEVFLDDGDRAHIASIREEIEKIIQGEVCPPMIHSRICLNCSYQDFCYSGEEI</sequence>
<keyword evidence="6 9" id="KW-0411">Iron-sulfur</keyword>
<dbReference type="STRING" id="1122973.GCA_000379925_01461"/>
<keyword evidence="2 9" id="KW-0479">Metal-binding</keyword>
<dbReference type="InterPro" id="IPR022765">
    <property type="entry name" value="Dna2/Cas4_DUF83"/>
</dbReference>
<evidence type="ECO:0000256" key="2">
    <source>
        <dbReference type="ARBA" id="ARBA00022723"/>
    </source>
</evidence>
<keyword evidence="7 9" id="KW-0051">Antiviral defense</keyword>
<dbReference type="EC" id="3.1.12.1" evidence="9"/>
<comment type="function">
    <text evidence="9">CRISPR (clustered regularly interspaced short palindromic repeat) is an adaptive immune system that provides protection against mobile genetic elements (viruses, transposable elements and conjugative plasmids). CRISPR clusters contain sequences complementary to antecedent mobile elements and target invading nucleic acids. CRISPR clusters are transcribed and processed into CRISPR RNA (crRNA).</text>
</comment>
<evidence type="ECO:0000259" key="10">
    <source>
        <dbReference type="Pfam" id="PF01930"/>
    </source>
</evidence>
<evidence type="ECO:0000313" key="12">
    <source>
        <dbReference type="Proteomes" id="UP000297225"/>
    </source>
</evidence>
<keyword evidence="5 9" id="KW-0408">Iron</keyword>
<dbReference type="EMBL" id="SPNC01000126">
    <property type="protein sequence ID" value="TFH94413.1"/>
    <property type="molecule type" value="Genomic_DNA"/>
</dbReference>
<dbReference type="NCBIfam" id="TIGR00372">
    <property type="entry name" value="cas4"/>
    <property type="match status" value="1"/>
</dbReference>
<dbReference type="AlphaFoldDB" id="A0A4Y8WNK8"/>
<reference evidence="11 12" key="1">
    <citation type="submission" date="2019-03" db="EMBL/GenBank/DDBJ databases">
        <title>Porphyromonas levii Isolated from the Uterus of Dairy Cows.</title>
        <authorList>
            <person name="Francis A.M."/>
        </authorList>
    </citation>
    <scope>NUCLEOTIDE SEQUENCE [LARGE SCALE GENOMIC DNA]</scope>
    <source>
        <strain evidence="11 12">AF5678</strain>
    </source>
</reference>
<keyword evidence="12" id="KW-1185">Reference proteome</keyword>
<evidence type="ECO:0000313" key="11">
    <source>
        <dbReference type="EMBL" id="TFH94413.1"/>
    </source>
</evidence>
<dbReference type="OrthoDB" id="9794720at2"/>
<evidence type="ECO:0000256" key="7">
    <source>
        <dbReference type="ARBA" id="ARBA00023118"/>
    </source>
</evidence>
<dbReference type="GO" id="GO:0051607">
    <property type="term" value="P:defense response to virus"/>
    <property type="evidence" value="ECO:0007669"/>
    <property type="project" value="UniProtKB-KW"/>
</dbReference>
<comment type="similarity">
    <text evidence="9">Belongs to the CRISPR-associated exonuclease Cas4 family.</text>
</comment>
<comment type="caution">
    <text evidence="11">The sequence shown here is derived from an EMBL/GenBank/DDBJ whole genome shotgun (WGS) entry which is preliminary data.</text>
</comment>
<dbReference type="Gene3D" id="3.90.320.10">
    <property type="match status" value="1"/>
</dbReference>
<dbReference type="GO" id="GO:0004527">
    <property type="term" value="F:exonuclease activity"/>
    <property type="evidence" value="ECO:0007669"/>
    <property type="project" value="UniProtKB-KW"/>
</dbReference>
<dbReference type="Pfam" id="PF01930">
    <property type="entry name" value="Cas_Cas4"/>
    <property type="match status" value="1"/>
</dbReference>
<evidence type="ECO:0000256" key="9">
    <source>
        <dbReference type="RuleBase" id="RU365022"/>
    </source>
</evidence>
<dbReference type="PANTHER" id="PTHR37168:SF1">
    <property type="entry name" value="CRISPR-ASSOCIATED EXONUCLEASE CAS4"/>
    <property type="match status" value="1"/>
</dbReference>
<name>A0A4Y8WNK8_9PORP</name>
<evidence type="ECO:0000256" key="4">
    <source>
        <dbReference type="ARBA" id="ARBA00022839"/>
    </source>
</evidence>
<dbReference type="GO" id="GO:0046872">
    <property type="term" value="F:metal ion binding"/>
    <property type="evidence" value="ECO:0007669"/>
    <property type="project" value="UniProtKB-KW"/>
</dbReference>
<evidence type="ECO:0000256" key="1">
    <source>
        <dbReference type="ARBA" id="ARBA00022722"/>
    </source>
</evidence>
<feature type="domain" description="DUF83" evidence="10">
    <location>
        <begin position="4"/>
        <end position="164"/>
    </location>
</feature>
<evidence type="ECO:0000256" key="8">
    <source>
        <dbReference type="ARBA" id="ARBA00023211"/>
    </source>
</evidence>
<keyword evidence="1 9" id="KW-0540">Nuclease</keyword>
<keyword evidence="3 9" id="KW-0378">Hydrolase</keyword>
<dbReference type="RefSeq" id="WP_134849911.1">
    <property type="nucleotide sequence ID" value="NZ_CP197400.1"/>
</dbReference>
<accession>A0A4Y8WNK8</accession>
<organism evidence="11 12">
    <name type="scientific">Porphyromonas levii</name>
    <dbReference type="NCBI Taxonomy" id="28114"/>
    <lineage>
        <taxon>Bacteria</taxon>
        <taxon>Pseudomonadati</taxon>
        <taxon>Bacteroidota</taxon>
        <taxon>Bacteroidia</taxon>
        <taxon>Bacteroidales</taxon>
        <taxon>Porphyromonadaceae</taxon>
        <taxon>Porphyromonas</taxon>
    </lineage>
</organism>
<evidence type="ECO:0000256" key="6">
    <source>
        <dbReference type="ARBA" id="ARBA00023014"/>
    </source>
</evidence>
<protein>
    <recommendedName>
        <fullName evidence="9">CRISPR-associated exonuclease Cas4</fullName>
        <ecNumber evidence="9">3.1.12.1</ecNumber>
    </recommendedName>
</protein>
<proteinExistence type="inferred from homology"/>
<evidence type="ECO:0000256" key="5">
    <source>
        <dbReference type="ARBA" id="ARBA00023004"/>
    </source>
</evidence>
<keyword evidence="8 9" id="KW-0464">Manganese</keyword>
<evidence type="ECO:0000256" key="3">
    <source>
        <dbReference type="ARBA" id="ARBA00022801"/>
    </source>
</evidence>
<dbReference type="InterPro" id="IPR013343">
    <property type="entry name" value="CRISPR-assoc_prot_Cas4"/>
</dbReference>
<comment type="cofactor">
    <cofactor evidence="9">
        <name>iron-sulfur cluster</name>
        <dbReference type="ChEBI" id="CHEBI:30408"/>
    </cofactor>
</comment>
<gene>
    <name evidence="11" type="primary">cas4</name>
    <name evidence="11" type="ORF">E4P47_07615</name>
</gene>
<keyword evidence="4 9" id="KW-0269">Exonuclease</keyword>
<dbReference type="Proteomes" id="UP000297225">
    <property type="component" value="Unassembled WGS sequence"/>
</dbReference>
<dbReference type="InterPro" id="IPR011604">
    <property type="entry name" value="PDDEXK-like_dom_sf"/>
</dbReference>
<dbReference type="PANTHER" id="PTHR37168">
    <property type="entry name" value="CRISPR-ASSOCIATED EXONUCLEASE CAS4"/>
    <property type="match status" value="1"/>
</dbReference>
<dbReference type="GO" id="GO:0051536">
    <property type="term" value="F:iron-sulfur cluster binding"/>
    <property type="evidence" value="ECO:0007669"/>
    <property type="project" value="UniProtKB-KW"/>
</dbReference>